<evidence type="ECO:0008006" key="4">
    <source>
        <dbReference type="Google" id="ProtNLM"/>
    </source>
</evidence>
<keyword evidence="1" id="KW-0472">Membrane</keyword>
<name>A0ABW9KN62_9BACT</name>
<dbReference type="RefSeq" id="WP_263414844.1">
    <property type="nucleotide sequence ID" value="NZ_BAABBH010000001.1"/>
</dbReference>
<accession>A0ABW9KN62</accession>
<proteinExistence type="predicted"/>
<feature type="transmembrane region" description="Helical" evidence="1">
    <location>
        <begin position="204"/>
        <end position="231"/>
    </location>
</feature>
<keyword evidence="3" id="KW-1185">Reference proteome</keyword>
<feature type="transmembrane region" description="Helical" evidence="1">
    <location>
        <begin position="99"/>
        <end position="119"/>
    </location>
</feature>
<evidence type="ECO:0000313" key="3">
    <source>
        <dbReference type="Proteomes" id="UP001634747"/>
    </source>
</evidence>
<evidence type="ECO:0000256" key="1">
    <source>
        <dbReference type="SAM" id="Phobius"/>
    </source>
</evidence>
<dbReference type="Proteomes" id="UP001634747">
    <property type="component" value="Unassembled WGS sequence"/>
</dbReference>
<keyword evidence="1" id="KW-0812">Transmembrane</keyword>
<comment type="caution">
    <text evidence="2">The sequence shown here is derived from an EMBL/GenBank/DDBJ whole genome shotgun (WGS) entry which is preliminary data.</text>
</comment>
<keyword evidence="1" id="KW-1133">Transmembrane helix</keyword>
<evidence type="ECO:0000313" key="2">
    <source>
        <dbReference type="EMBL" id="MFN2976978.1"/>
    </source>
</evidence>
<protein>
    <recommendedName>
        <fullName evidence="4">Zinc ribbon domain-containing protein</fullName>
    </recommendedName>
</protein>
<sequence>MEQHCGRCGAVIPQVDGEPGAFCAVCGLPQLRVSESVLDAVEVRASQPAAGARDGGAATALAGAMDWPLMLRILAVATAVGLLPALLLHDVLLSGTLGFAVLFLLPLLGLASAAAYLRWRPRGRMTPGRGAQMGLALGTMLAFAESTVTAVASFALRYGRHNLSLQQNFDAVMQQAEAQVRAGQPNAPAGLFAAMRTPEWHAGWFLLMEGAVMVLLVIGGALAGLIAGTVLSKRQRSLGAG</sequence>
<reference evidence="2 3" key="1">
    <citation type="submission" date="2024-12" db="EMBL/GenBank/DDBJ databases">
        <authorList>
            <person name="Lee Y."/>
        </authorList>
    </citation>
    <scope>NUCLEOTIDE SEQUENCE [LARGE SCALE GENOMIC DNA]</scope>
    <source>
        <strain evidence="2 3">03SUJ4</strain>
    </source>
</reference>
<gene>
    <name evidence="2" type="ORF">ACK2TP_14500</name>
</gene>
<feature type="transmembrane region" description="Helical" evidence="1">
    <location>
        <begin position="69"/>
        <end position="87"/>
    </location>
</feature>
<dbReference type="EMBL" id="JBJYXY010000001">
    <property type="protein sequence ID" value="MFN2976978.1"/>
    <property type="molecule type" value="Genomic_DNA"/>
</dbReference>
<organism evidence="2 3">
    <name type="scientific">Terriglobus aquaticus</name>
    <dbReference type="NCBI Taxonomy" id="940139"/>
    <lineage>
        <taxon>Bacteria</taxon>
        <taxon>Pseudomonadati</taxon>
        <taxon>Acidobacteriota</taxon>
        <taxon>Terriglobia</taxon>
        <taxon>Terriglobales</taxon>
        <taxon>Acidobacteriaceae</taxon>
        <taxon>Terriglobus</taxon>
    </lineage>
</organism>
<feature type="transmembrane region" description="Helical" evidence="1">
    <location>
        <begin position="131"/>
        <end position="156"/>
    </location>
</feature>